<feature type="domain" description="Histidine kinase" evidence="10">
    <location>
        <begin position="319"/>
        <end position="523"/>
    </location>
</feature>
<dbReference type="PROSITE" id="PS50112">
    <property type="entry name" value="PAS"/>
    <property type="match status" value="1"/>
</dbReference>
<evidence type="ECO:0000256" key="6">
    <source>
        <dbReference type="ARBA" id="ARBA00022777"/>
    </source>
</evidence>
<dbReference type="InterPro" id="IPR005467">
    <property type="entry name" value="His_kinase_dom"/>
</dbReference>
<dbReference type="PROSITE" id="PS50113">
    <property type="entry name" value="PAC"/>
    <property type="match status" value="1"/>
</dbReference>
<dbReference type="GO" id="GO:0000155">
    <property type="term" value="F:phosphorelay sensor kinase activity"/>
    <property type="evidence" value="ECO:0007669"/>
    <property type="project" value="InterPro"/>
</dbReference>
<comment type="caution">
    <text evidence="13">The sequence shown here is derived from an EMBL/GenBank/DDBJ whole genome shotgun (WGS) entry which is preliminary data.</text>
</comment>
<evidence type="ECO:0000259" key="11">
    <source>
        <dbReference type="PROSITE" id="PS50112"/>
    </source>
</evidence>
<evidence type="ECO:0000256" key="4">
    <source>
        <dbReference type="ARBA" id="ARBA00022679"/>
    </source>
</evidence>
<keyword evidence="4" id="KW-0808">Transferase</keyword>
<dbReference type="CDD" id="cd00130">
    <property type="entry name" value="PAS"/>
    <property type="match status" value="1"/>
</dbReference>
<dbReference type="InterPro" id="IPR003661">
    <property type="entry name" value="HisK_dim/P_dom"/>
</dbReference>
<dbReference type="Pfam" id="PF00512">
    <property type="entry name" value="HisKA"/>
    <property type="match status" value="1"/>
</dbReference>
<dbReference type="EC" id="2.7.13.3" evidence="2"/>
<dbReference type="InterPro" id="IPR036097">
    <property type="entry name" value="HisK_dim/P_sf"/>
</dbReference>
<dbReference type="GO" id="GO:0005524">
    <property type="term" value="F:ATP binding"/>
    <property type="evidence" value="ECO:0007669"/>
    <property type="project" value="UniProtKB-KW"/>
</dbReference>
<dbReference type="Pfam" id="PF13426">
    <property type="entry name" value="PAS_9"/>
    <property type="match status" value="1"/>
</dbReference>
<dbReference type="SMART" id="SM00091">
    <property type="entry name" value="PAS"/>
    <property type="match status" value="1"/>
</dbReference>
<keyword evidence="7" id="KW-0067">ATP-binding</keyword>
<evidence type="ECO:0000256" key="8">
    <source>
        <dbReference type="ARBA" id="ARBA00023012"/>
    </source>
</evidence>
<keyword evidence="9" id="KW-0812">Transmembrane</keyword>
<evidence type="ECO:0000259" key="10">
    <source>
        <dbReference type="PROSITE" id="PS50109"/>
    </source>
</evidence>
<name>A0A0M0LHG3_9BACI</name>
<keyword evidence="6" id="KW-0418">Kinase</keyword>
<dbReference type="Gene3D" id="1.10.287.130">
    <property type="match status" value="1"/>
</dbReference>
<dbReference type="Proteomes" id="UP000037558">
    <property type="component" value="Unassembled WGS sequence"/>
</dbReference>
<dbReference type="STRING" id="284581.AMD01_01745"/>
<dbReference type="CDD" id="cd00082">
    <property type="entry name" value="HisKA"/>
    <property type="match status" value="1"/>
</dbReference>
<dbReference type="PRINTS" id="PR00344">
    <property type="entry name" value="BCTRLSENSOR"/>
</dbReference>
<keyword evidence="14" id="KW-1185">Reference proteome</keyword>
<feature type="transmembrane region" description="Helical" evidence="9">
    <location>
        <begin position="106"/>
        <end position="126"/>
    </location>
</feature>
<dbReference type="InterPro" id="IPR003594">
    <property type="entry name" value="HATPase_dom"/>
</dbReference>
<feature type="transmembrane region" description="Helical" evidence="9">
    <location>
        <begin position="70"/>
        <end position="100"/>
    </location>
</feature>
<evidence type="ECO:0000256" key="7">
    <source>
        <dbReference type="ARBA" id="ARBA00022840"/>
    </source>
</evidence>
<dbReference type="PANTHER" id="PTHR43065">
    <property type="entry name" value="SENSOR HISTIDINE KINASE"/>
    <property type="match status" value="1"/>
</dbReference>
<reference evidence="14" key="1">
    <citation type="submission" date="2015-08" db="EMBL/GenBank/DDBJ databases">
        <title>Fjat-14210 dsm16467.</title>
        <authorList>
            <person name="Liu B."/>
            <person name="Wang J."/>
            <person name="Zhu Y."/>
            <person name="Liu G."/>
            <person name="Chen Q."/>
            <person name="Chen Z."/>
            <person name="Lan J."/>
            <person name="Che J."/>
            <person name="Ge C."/>
            <person name="Shi H."/>
            <person name="Pan Z."/>
            <person name="Liu X."/>
        </authorList>
    </citation>
    <scope>NUCLEOTIDE SEQUENCE [LARGE SCALE GENOMIC DNA]</scope>
    <source>
        <strain evidence="14">DSM 16467</strain>
    </source>
</reference>
<accession>A0A0M0LHG3</accession>
<dbReference type="InterPro" id="IPR035965">
    <property type="entry name" value="PAS-like_dom_sf"/>
</dbReference>
<evidence type="ECO:0000256" key="3">
    <source>
        <dbReference type="ARBA" id="ARBA00022553"/>
    </source>
</evidence>
<dbReference type="SUPFAM" id="SSF55785">
    <property type="entry name" value="PYP-like sensor domain (PAS domain)"/>
    <property type="match status" value="1"/>
</dbReference>
<feature type="transmembrane region" description="Helical" evidence="9">
    <location>
        <begin position="135"/>
        <end position="157"/>
    </location>
</feature>
<keyword evidence="9" id="KW-0472">Membrane</keyword>
<evidence type="ECO:0000259" key="12">
    <source>
        <dbReference type="PROSITE" id="PS50113"/>
    </source>
</evidence>
<keyword evidence="3" id="KW-0597">Phosphoprotein</keyword>
<dbReference type="InterPro" id="IPR000014">
    <property type="entry name" value="PAS"/>
</dbReference>
<dbReference type="Gene3D" id="3.30.450.20">
    <property type="entry name" value="PAS domain"/>
    <property type="match status" value="1"/>
</dbReference>
<dbReference type="PROSITE" id="PS50109">
    <property type="entry name" value="HIS_KIN"/>
    <property type="match status" value="1"/>
</dbReference>
<keyword evidence="9" id="KW-1133">Transmembrane helix</keyword>
<dbReference type="NCBIfam" id="TIGR00229">
    <property type="entry name" value="sensory_box"/>
    <property type="match status" value="1"/>
</dbReference>
<dbReference type="InterPro" id="IPR004358">
    <property type="entry name" value="Sig_transdc_His_kin-like_C"/>
</dbReference>
<dbReference type="RefSeq" id="WP_053399659.1">
    <property type="nucleotide sequence ID" value="NZ_LILC01000002.1"/>
</dbReference>
<dbReference type="Gene3D" id="3.30.565.10">
    <property type="entry name" value="Histidine kinase-like ATPase, C-terminal domain"/>
    <property type="match status" value="1"/>
</dbReference>
<keyword evidence="8" id="KW-0902">Two-component regulatory system</keyword>
<dbReference type="SMART" id="SM00388">
    <property type="entry name" value="HisKA"/>
    <property type="match status" value="1"/>
</dbReference>
<evidence type="ECO:0000256" key="9">
    <source>
        <dbReference type="SAM" id="Phobius"/>
    </source>
</evidence>
<evidence type="ECO:0000256" key="1">
    <source>
        <dbReference type="ARBA" id="ARBA00000085"/>
    </source>
</evidence>
<dbReference type="EMBL" id="LILC01000002">
    <property type="protein sequence ID" value="KOO50500.1"/>
    <property type="molecule type" value="Genomic_DNA"/>
</dbReference>
<evidence type="ECO:0000313" key="13">
    <source>
        <dbReference type="EMBL" id="KOO50500.1"/>
    </source>
</evidence>
<protein>
    <recommendedName>
        <fullName evidence="2">histidine kinase</fullName>
        <ecNumber evidence="2">2.7.13.3</ecNumber>
    </recommendedName>
</protein>
<dbReference type="AlphaFoldDB" id="A0A0M0LHG3"/>
<feature type="transmembrane region" description="Helical" evidence="9">
    <location>
        <begin position="12"/>
        <end position="33"/>
    </location>
</feature>
<dbReference type="SUPFAM" id="SSF55874">
    <property type="entry name" value="ATPase domain of HSP90 chaperone/DNA topoisomerase II/histidine kinase"/>
    <property type="match status" value="1"/>
</dbReference>
<dbReference type="Pfam" id="PF02518">
    <property type="entry name" value="HATPase_c"/>
    <property type="match status" value="1"/>
</dbReference>
<dbReference type="InterPro" id="IPR001610">
    <property type="entry name" value="PAC"/>
</dbReference>
<dbReference type="PATRIC" id="fig|284581.3.peg.608"/>
<evidence type="ECO:0000256" key="5">
    <source>
        <dbReference type="ARBA" id="ARBA00022741"/>
    </source>
</evidence>
<dbReference type="SMART" id="SM00387">
    <property type="entry name" value="HATPase_c"/>
    <property type="match status" value="1"/>
</dbReference>
<sequence>MDKISLLKKRNHLLLILLTTFYLLDVVTLILTGNDWDMVFPPVGVGVLAILAFISYVLKPSPQIIRWSYIFAYYAYMTYLLIEFPYLINYLFLIFGIIIATIYHDYVSIVVSGIICILLLSFFYFYNMEEIFSEVVATDVIFFILFSVLCLIFLLFYTRYANHLWRTAYQNEQATKKELHTTQGYLQSFFQNNNDAMSIVDLDDHVIMINPAFEQIYGWSEAEILGKKLPVTGNKSIEHLENVKKVLESGQNIIGYQTQDIRKDGTLIDVEINISPIYDDHGKLMAFTHIVHDLSEQKTLDVMLRRSDKLALAGELAATVAHEVRNPLTSLNGFVQLIHEQSHEFEPYTSIMMDEIHRINEILEEFLSLAKPNREKFALHTLDHLLKGALHLFEKECESKGIVIQYNEADFHITIMCDSNQLKQVFINLFKNAVEAMPNGGILRLSASHDQDEVDIKIEDTGIGIPRSLLNNLYKPFVTSKESGTGLGLVVTQRIIHSHHGELTIDSVENSGTTIRISLPLSYHKIFSP</sequence>
<feature type="domain" description="PAS" evidence="11">
    <location>
        <begin position="182"/>
        <end position="257"/>
    </location>
</feature>
<dbReference type="SMART" id="SM00086">
    <property type="entry name" value="PAC"/>
    <property type="match status" value="1"/>
</dbReference>
<dbReference type="InterPro" id="IPR000700">
    <property type="entry name" value="PAS-assoc_C"/>
</dbReference>
<proteinExistence type="predicted"/>
<evidence type="ECO:0000256" key="2">
    <source>
        <dbReference type="ARBA" id="ARBA00012438"/>
    </source>
</evidence>
<evidence type="ECO:0000313" key="14">
    <source>
        <dbReference type="Proteomes" id="UP000037558"/>
    </source>
</evidence>
<comment type="catalytic activity">
    <reaction evidence="1">
        <text>ATP + protein L-histidine = ADP + protein N-phospho-L-histidine.</text>
        <dbReference type="EC" id="2.7.13.3"/>
    </reaction>
</comment>
<feature type="transmembrane region" description="Helical" evidence="9">
    <location>
        <begin position="39"/>
        <end position="58"/>
    </location>
</feature>
<organism evidence="13 14">
    <name type="scientific">Priestia koreensis</name>
    <dbReference type="NCBI Taxonomy" id="284581"/>
    <lineage>
        <taxon>Bacteria</taxon>
        <taxon>Bacillati</taxon>
        <taxon>Bacillota</taxon>
        <taxon>Bacilli</taxon>
        <taxon>Bacillales</taxon>
        <taxon>Bacillaceae</taxon>
        <taxon>Priestia</taxon>
    </lineage>
</organism>
<gene>
    <name evidence="13" type="ORF">AMD01_01745</name>
</gene>
<dbReference type="InterPro" id="IPR036890">
    <property type="entry name" value="HATPase_C_sf"/>
</dbReference>
<feature type="domain" description="PAC" evidence="12">
    <location>
        <begin position="254"/>
        <end position="306"/>
    </location>
</feature>
<dbReference type="SUPFAM" id="SSF47384">
    <property type="entry name" value="Homodimeric domain of signal transducing histidine kinase"/>
    <property type="match status" value="1"/>
</dbReference>
<dbReference type="PANTHER" id="PTHR43065:SF10">
    <property type="entry name" value="PEROXIDE STRESS-ACTIVATED HISTIDINE KINASE MAK3"/>
    <property type="match status" value="1"/>
</dbReference>
<keyword evidence="5" id="KW-0547">Nucleotide-binding</keyword>